<dbReference type="Proteomes" id="UP001304125">
    <property type="component" value="Chromosome"/>
</dbReference>
<protein>
    <submittedName>
        <fullName evidence="1">Uncharacterized protein</fullName>
    </submittedName>
</protein>
<reference evidence="1 2" key="1">
    <citation type="submission" date="2023-09" db="EMBL/GenBank/DDBJ databases">
        <title>Demequina sp. a novel bacteria isolated from Capsicum annuum.</title>
        <authorList>
            <person name="Humaira Z."/>
            <person name="Lee J."/>
            <person name="Cho D."/>
        </authorList>
    </citation>
    <scope>NUCLEOTIDE SEQUENCE [LARGE SCALE GENOMIC DNA]</scope>
    <source>
        <strain evidence="1 2">OYTSA14</strain>
    </source>
</reference>
<gene>
    <name evidence="1" type="ORF">RN606_03640</name>
</gene>
<proteinExistence type="predicted"/>
<dbReference type="RefSeq" id="WP_313500063.1">
    <property type="nucleotide sequence ID" value="NZ_CP134879.1"/>
</dbReference>
<evidence type="ECO:0000313" key="2">
    <source>
        <dbReference type="Proteomes" id="UP001304125"/>
    </source>
</evidence>
<dbReference type="EMBL" id="CP134879">
    <property type="protein sequence ID" value="WNM25253.1"/>
    <property type="molecule type" value="Genomic_DNA"/>
</dbReference>
<dbReference type="AlphaFoldDB" id="A0AA96F8R3"/>
<organism evidence="1 2">
    <name type="scientific">Demequina capsici</name>
    <dbReference type="NCBI Taxonomy" id="3075620"/>
    <lineage>
        <taxon>Bacteria</taxon>
        <taxon>Bacillati</taxon>
        <taxon>Actinomycetota</taxon>
        <taxon>Actinomycetes</taxon>
        <taxon>Micrococcales</taxon>
        <taxon>Demequinaceae</taxon>
        <taxon>Demequina</taxon>
    </lineage>
</organism>
<evidence type="ECO:0000313" key="1">
    <source>
        <dbReference type="EMBL" id="WNM25253.1"/>
    </source>
</evidence>
<name>A0AA96F8R3_9MICO</name>
<sequence>MSAESDAWDAMRQAGRDADAASAAFLAERTREAWRRSCEANDAWDEACKVWHAAFLADAVASITRGTKVL</sequence>
<accession>A0AA96F8R3</accession>
<keyword evidence="2" id="KW-1185">Reference proteome</keyword>